<feature type="transmembrane region" description="Helical" evidence="2">
    <location>
        <begin position="515"/>
        <end position="543"/>
    </location>
</feature>
<feature type="compositionally biased region" description="Low complexity" evidence="1">
    <location>
        <begin position="612"/>
        <end position="628"/>
    </location>
</feature>
<proteinExistence type="predicted"/>
<feature type="transmembrane region" description="Helical" evidence="2">
    <location>
        <begin position="54"/>
        <end position="73"/>
    </location>
</feature>
<evidence type="ECO:0000313" key="3">
    <source>
        <dbReference type="EMBL" id="KAL2279355.1"/>
    </source>
</evidence>
<keyword evidence="2" id="KW-0472">Membrane</keyword>
<dbReference type="EMBL" id="JBAWTH010000076">
    <property type="protein sequence ID" value="KAL2279355.1"/>
    <property type="molecule type" value="Genomic_DNA"/>
</dbReference>
<keyword evidence="2" id="KW-0812">Transmembrane</keyword>
<name>A0ABR4EAE4_9PEZI</name>
<accession>A0ABR4EAE4</accession>
<feature type="compositionally biased region" description="Polar residues" evidence="1">
    <location>
        <begin position="629"/>
        <end position="648"/>
    </location>
</feature>
<dbReference type="Proteomes" id="UP001600888">
    <property type="component" value="Unassembled WGS sequence"/>
</dbReference>
<protein>
    <submittedName>
        <fullName evidence="3">Uncharacterized protein</fullName>
    </submittedName>
</protein>
<sequence>MADSSSWTASGDKVQYNVYLVLRNSVSAASTLRISLQLAWCWRALANGYLARTLLIIMSAASAFCAFTVAGGFTSSISSGIGNDVLVDGSRCGVIEYDSMLTIDTMSVIYPHISQSMSNAANYAQQCYSPNATGTLDCTTFVKSHLPFISVLNASCPFSDNICRSNDSNLLLDSGLINSDDLGLNMPNNQRMFYREMLHCAPLRTDGFIRNLSANHQNYTRYFYGRRFASDGFRSDNWTYEVEDLNTQYRRGSDNNLVRETNQVFNLYALQSTVANGTVYSAISEFVAIPQLTVSEADLLVVFLSPDGIVFMNKTDDIWYRGTIPRFRYSSRVGQRVMYMPGEAASPMGCVKRFQYCNSSKKCGSLASHQDAVTSAMPLFHESPSEYWSGYHSSDQEAMQSRFDRFISAKSSSQDLYSVINCLGQSSLLSYQHLNHGMMGPLPDNQWQLDATHWFAMRMASIQAAYVNTARGPTDDVLLPYLTTTDDRNQITMCNNQASNSSKIRSTGYTSLSLFGLYFTYLTGIIIILASYTAEPVLTFFYFRRKYEDYKYLEWAANGTLQLQRLAYQGVGSEKWSNYTDDIPKTRPGYFLADLARAYPPDDEEEVQGMKPTVHTTSTTTPSVSETSANLRVSQQSQGAPSRPTSAVSELAPQAVSPQAVSPISQHPQGACERGHSSYSSRRVLVQGISYTLGVIELFWSFLVLLCNGGLVFNGVFVELKIMLL</sequence>
<evidence type="ECO:0000256" key="1">
    <source>
        <dbReference type="SAM" id="MobiDB-lite"/>
    </source>
</evidence>
<evidence type="ECO:0000313" key="4">
    <source>
        <dbReference type="Proteomes" id="UP001600888"/>
    </source>
</evidence>
<evidence type="ECO:0000256" key="2">
    <source>
        <dbReference type="SAM" id="Phobius"/>
    </source>
</evidence>
<reference evidence="3 4" key="1">
    <citation type="submission" date="2024-03" db="EMBL/GenBank/DDBJ databases">
        <title>A high-quality draft genome sequence of Diaporthe vaccinii, a causative agent of upright dieback and viscid rot disease in cranberry plants.</title>
        <authorList>
            <person name="Sarrasin M."/>
            <person name="Lang B.F."/>
            <person name="Burger G."/>
        </authorList>
    </citation>
    <scope>NUCLEOTIDE SEQUENCE [LARGE SCALE GENOMIC DNA]</scope>
    <source>
        <strain evidence="3 4">IS7</strain>
    </source>
</reference>
<comment type="caution">
    <text evidence="3">The sequence shown here is derived from an EMBL/GenBank/DDBJ whole genome shotgun (WGS) entry which is preliminary data.</text>
</comment>
<organism evidence="3 4">
    <name type="scientific">Diaporthe vaccinii</name>
    <dbReference type="NCBI Taxonomy" id="105482"/>
    <lineage>
        <taxon>Eukaryota</taxon>
        <taxon>Fungi</taxon>
        <taxon>Dikarya</taxon>
        <taxon>Ascomycota</taxon>
        <taxon>Pezizomycotina</taxon>
        <taxon>Sordariomycetes</taxon>
        <taxon>Sordariomycetidae</taxon>
        <taxon>Diaporthales</taxon>
        <taxon>Diaporthaceae</taxon>
        <taxon>Diaporthe</taxon>
        <taxon>Diaporthe eres species complex</taxon>
    </lineage>
</organism>
<keyword evidence="4" id="KW-1185">Reference proteome</keyword>
<feature type="transmembrane region" description="Helical" evidence="2">
    <location>
        <begin position="691"/>
        <end position="717"/>
    </location>
</feature>
<feature type="region of interest" description="Disordered" evidence="1">
    <location>
        <begin position="602"/>
        <end position="652"/>
    </location>
</feature>
<keyword evidence="2" id="KW-1133">Transmembrane helix</keyword>
<gene>
    <name evidence="3" type="ORF">FJTKL_13429</name>
</gene>